<dbReference type="PROSITE" id="PS50109">
    <property type="entry name" value="HIS_KIN"/>
    <property type="match status" value="1"/>
</dbReference>
<evidence type="ECO:0000256" key="4">
    <source>
        <dbReference type="ARBA" id="ARBA00022679"/>
    </source>
</evidence>
<keyword evidence="7" id="KW-0812">Transmembrane</keyword>
<dbReference type="SUPFAM" id="SSF47384">
    <property type="entry name" value="Homodimeric domain of signal transducing histidine kinase"/>
    <property type="match status" value="1"/>
</dbReference>
<gene>
    <name evidence="10" type="primary">divJ</name>
    <name evidence="10" type="ORF">DSM104635_02447</name>
</gene>
<dbReference type="PRINTS" id="PR00344">
    <property type="entry name" value="BCTRLSENSOR"/>
</dbReference>
<organism evidence="10 11">
    <name type="scientific">Terricaulis silvestris</name>
    <dbReference type="NCBI Taxonomy" id="2686094"/>
    <lineage>
        <taxon>Bacteria</taxon>
        <taxon>Pseudomonadati</taxon>
        <taxon>Pseudomonadota</taxon>
        <taxon>Alphaproteobacteria</taxon>
        <taxon>Caulobacterales</taxon>
        <taxon>Caulobacteraceae</taxon>
        <taxon>Terricaulis</taxon>
    </lineage>
</organism>
<keyword evidence="7" id="KW-1133">Transmembrane helix</keyword>
<feature type="signal peptide" evidence="8">
    <location>
        <begin position="1"/>
        <end position="22"/>
    </location>
</feature>
<keyword evidence="7" id="KW-0472">Membrane</keyword>
<evidence type="ECO:0000256" key="3">
    <source>
        <dbReference type="ARBA" id="ARBA00022553"/>
    </source>
</evidence>
<dbReference type="InterPro" id="IPR003594">
    <property type="entry name" value="HATPase_dom"/>
</dbReference>
<comment type="catalytic activity">
    <reaction evidence="1">
        <text>ATP + protein L-histidine = ADP + protein N-phospho-L-histidine.</text>
        <dbReference type="EC" id="2.7.13.3"/>
    </reaction>
</comment>
<dbReference type="CDD" id="cd00075">
    <property type="entry name" value="HATPase"/>
    <property type="match status" value="1"/>
</dbReference>
<keyword evidence="11" id="KW-1185">Reference proteome</keyword>
<protein>
    <recommendedName>
        <fullName evidence="2">histidine kinase</fullName>
        <ecNumber evidence="2">2.7.13.3</ecNumber>
    </recommendedName>
</protein>
<evidence type="ECO:0000256" key="6">
    <source>
        <dbReference type="ARBA" id="ARBA00023012"/>
    </source>
</evidence>
<dbReference type="GO" id="GO:0000155">
    <property type="term" value="F:phosphorelay sensor kinase activity"/>
    <property type="evidence" value="ECO:0007669"/>
    <property type="project" value="InterPro"/>
</dbReference>
<dbReference type="SMART" id="SM00388">
    <property type="entry name" value="HisKA"/>
    <property type="match status" value="1"/>
</dbReference>
<dbReference type="PANTHER" id="PTHR43711:SF1">
    <property type="entry name" value="HISTIDINE KINASE 1"/>
    <property type="match status" value="1"/>
</dbReference>
<sequence length="417" mass="43567">MSAIALRSLLLAGRLSVSTQHAANSPAIAAPRAVALGMACWFWLAGVVSAVLLAFANGAERAPTALAAALAIAPALTGFTLLLRFGRKWADAGWLAVWLTALTGLVAGTGGASSPLAAGLLIVPAMAIALGRPWAPEAGAAAVLGYALAALLSRFDARAELGPFAEIMTVVSIVFAAGVMALGRRAHTREAAMSQRIAEVSHELRTPLTHILGFSEMIERKIFGDISDRYVEYAGLIRKSGTHLLSLVNDLLDLSRIEAGRYELDLQTFDVRAVVEEVTRLSTDSAEKKQIALGMLTPETPLMVRADDRSVKRMLINTVGNAIKFTPEGGRVFVSAAMVDGALVLDTTDNGPGIPEEEREKLGQAYERGSGGARAEGTGLGLSLVRALAVLHGGALSFHDAPGGGALVRITLPVLAP</sequence>
<keyword evidence="6" id="KW-0902">Two-component regulatory system</keyword>
<proteinExistence type="predicted"/>
<evidence type="ECO:0000259" key="9">
    <source>
        <dbReference type="PROSITE" id="PS50109"/>
    </source>
</evidence>
<evidence type="ECO:0000313" key="10">
    <source>
        <dbReference type="EMBL" id="QGZ95597.1"/>
    </source>
</evidence>
<dbReference type="EC" id="2.7.13.3" evidence="2"/>
<feature type="transmembrane region" description="Helical" evidence="7">
    <location>
        <begin position="32"/>
        <end position="55"/>
    </location>
</feature>
<name>A0A6I6MS33_9CAUL</name>
<dbReference type="InterPro" id="IPR005467">
    <property type="entry name" value="His_kinase_dom"/>
</dbReference>
<feature type="chain" id="PRO_5026319999" description="histidine kinase" evidence="8">
    <location>
        <begin position="23"/>
        <end position="417"/>
    </location>
</feature>
<reference evidence="11" key="1">
    <citation type="submission" date="2019-12" db="EMBL/GenBank/DDBJ databases">
        <title>Complete genome of Terracaulis silvestris 0127_4.</title>
        <authorList>
            <person name="Vieira S."/>
            <person name="Riedel T."/>
            <person name="Sproer C."/>
            <person name="Pascual J."/>
            <person name="Boedeker C."/>
            <person name="Overmann J."/>
        </authorList>
    </citation>
    <scope>NUCLEOTIDE SEQUENCE [LARGE SCALE GENOMIC DNA]</scope>
    <source>
        <strain evidence="11">0127_4</strain>
    </source>
</reference>
<dbReference type="InterPro" id="IPR050736">
    <property type="entry name" value="Sensor_HK_Regulatory"/>
</dbReference>
<feature type="transmembrane region" description="Helical" evidence="7">
    <location>
        <begin position="164"/>
        <end position="183"/>
    </location>
</feature>
<evidence type="ECO:0000256" key="1">
    <source>
        <dbReference type="ARBA" id="ARBA00000085"/>
    </source>
</evidence>
<dbReference type="SMART" id="SM00387">
    <property type="entry name" value="HATPase_c"/>
    <property type="match status" value="1"/>
</dbReference>
<dbReference type="EMBL" id="CP047045">
    <property type="protein sequence ID" value="QGZ95597.1"/>
    <property type="molecule type" value="Genomic_DNA"/>
</dbReference>
<keyword evidence="3" id="KW-0597">Phosphoprotein</keyword>
<dbReference type="PANTHER" id="PTHR43711">
    <property type="entry name" value="TWO-COMPONENT HISTIDINE KINASE"/>
    <property type="match status" value="1"/>
</dbReference>
<evidence type="ECO:0000313" key="11">
    <source>
        <dbReference type="Proteomes" id="UP000431269"/>
    </source>
</evidence>
<keyword evidence="4 10" id="KW-0808">Transferase</keyword>
<keyword evidence="8" id="KW-0732">Signal</keyword>
<dbReference type="InterPro" id="IPR036890">
    <property type="entry name" value="HATPase_C_sf"/>
</dbReference>
<feature type="transmembrane region" description="Helical" evidence="7">
    <location>
        <begin position="62"/>
        <end position="83"/>
    </location>
</feature>
<feature type="transmembrane region" description="Helical" evidence="7">
    <location>
        <begin position="95"/>
        <end position="122"/>
    </location>
</feature>
<dbReference type="InterPro" id="IPR003661">
    <property type="entry name" value="HisK_dim/P_dom"/>
</dbReference>
<dbReference type="KEGG" id="tsv:DSM104635_02447"/>
<accession>A0A6I6MS33</accession>
<dbReference type="Pfam" id="PF00512">
    <property type="entry name" value="HisKA"/>
    <property type="match status" value="1"/>
</dbReference>
<dbReference type="Gene3D" id="3.30.565.10">
    <property type="entry name" value="Histidine kinase-like ATPase, C-terminal domain"/>
    <property type="match status" value="1"/>
</dbReference>
<keyword evidence="5 10" id="KW-0418">Kinase</keyword>
<dbReference type="Pfam" id="PF02518">
    <property type="entry name" value="HATPase_c"/>
    <property type="match status" value="1"/>
</dbReference>
<dbReference type="InterPro" id="IPR004358">
    <property type="entry name" value="Sig_transdc_His_kin-like_C"/>
</dbReference>
<evidence type="ECO:0000256" key="5">
    <source>
        <dbReference type="ARBA" id="ARBA00022777"/>
    </source>
</evidence>
<evidence type="ECO:0000256" key="8">
    <source>
        <dbReference type="SAM" id="SignalP"/>
    </source>
</evidence>
<dbReference type="CDD" id="cd00082">
    <property type="entry name" value="HisKA"/>
    <property type="match status" value="1"/>
</dbReference>
<feature type="domain" description="Histidine kinase" evidence="9">
    <location>
        <begin position="199"/>
        <end position="416"/>
    </location>
</feature>
<dbReference type="Gene3D" id="1.10.287.130">
    <property type="match status" value="1"/>
</dbReference>
<evidence type="ECO:0000256" key="2">
    <source>
        <dbReference type="ARBA" id="ARBA00012438"/>
    </source>
</evidence>
<dbReference type="InterPro" id="IPR036097">
    <property type="entry name" value="HisK_dim/P_sf"/>
</dbReference>
<dbReference type="SUPFAM" id="SSF55874">
    <property type="entry name" value="ATPase domain of HSP90 chaperone/DNA topoisomerase II/histidine kinase"/>
    <property type="match status" value="1"/>
</dbReference>
<evidence type="ECO:0000256" key="7">
    <source>
        <dbReference type="SAM" id="Phobius"/>
    </source>
</evidence>
<dbReference type="Proteomes" id="UP000431269">
    <property type="component" value="Chromosome"/>
</dbReference>
<dbReference type="AlphaFoldDB" id="A0A6I6MS33"/>